<dbReference type="EMBL" id="LSYV01000006">
    <property type="protein sequence ID" value="KXZ54419.1"/>
    <property type="molecule type" value="Genomic_DNA"/>
</dbReference>
<dbReference type="Proteomes" id="UP000075714">
    <property type="component" value="Unassembled WGS sequence"/>
</dbReference>
<evidence type="ECO:0008006" key="3">
    <source>
        <dbReference type="Google" id="ProtNLM"/>
    </source>
</evidence>
<reference evidence="2" key="1">
    <citation type="journal article" date="2016" name="Nat. Commun.">
        <title>The Gonium pectorale genome demonstrates co-option of cell cycle regulation during the evolution of multicellularity.</title>
        <authorList>
            <person name="Hanschen E.R."/>
            <person name="Marriage T.N."/>
            <person name="Ferris P.J."/>
            <person name="Hamaji T."/>
            <person name="Toyoda A."/>
            <person name="Fujiyama A."/>
            <person name="Neme R."/>
            <person name="Noguchi H."/>
            <person name="Minakuchi Y."/>
            <person name="Suzuki M."/>
            <person name="Kawai-Toyooka H."/>
            <person name="Smith D.R."/>
            <person name="Sparks H."/>
            <person name="Anderson J."/>
            <person name="Bakaric R."/>
            <person name="Luria V."/>
            <person name="Karger A."/>
            <person name="Kirschner M.W."/>
            <person name="Durand P.M."/>
            <person name="Michod R.E."/>
            <person name="Nozaki H."/>
            <person name="Olson B.J."/>
        </authorList>
    </citation>
    <scope>NUCLEOTIDE SEQUENCE [LARGE SCALE GENOMIC DNA]</scope>
    <source>
        <strain evidence="2">NIES-2863</strain>
    </source>
</reference>
<evidence type="ECO:0000313" key="2">
    <source>
        <dbReference type="Proteomes" id="UP000075714"/>
    </source>
</evidence>
<dbReference type="AlphaFoldDB" id="A0A150GX77"/>
<proteinExistence type="predicted"/>
<keyword evidence="2" id="KW-1185">Reference proteome</keyword>
<protein>
    <recommendedName>
        <fullName evidence="3">BACK domain-containing protein</fullName>
    </recommendedName>
</protein>
<accession>A0A150GX77</accession>
<name>A0A150GX77_GONPE</name>
<dbReference type="OrthoDB" id="546755at2759"/>
<evidence type="ECO:0000313" key="1">
    <source>
        <dbReference type="EMBL" id="KXZ54419.1"/>
    </source>
</evidence>
<organism evidence="1 2">
    <name type="scientific">Gonium pectorale</name>
    <name type="common">Green alga</name>
    <dbReference type="NCBI Taxonomy" id="33097"/>
    <lineage>
        <taxon>Eukaryota</taxon>
        <taxon>Viridiplantae</taxon>
        <taxon>Chlorophyta</taxon>
        <taxon>core chlorophytes</taxon>
        <taxon>Chlorophyceae</taxon>
        <taxon>CS clade</taxon>
        <taxon>Chlamydomonadales</taxon>
        <taxon>Volvocaceae</taxon>
        <taxon>Gonium</taxon>
    </lineage>
</organism>
<sequence>MPRNSASVSGLPGSRGLPVLRLPLGGVEEVSSALAAIQYAYTGQVAACGGVREALELCRQGQYLQLEGCAAVCIAAIGDQLTAGPCSGSHSNRSCRSPQAPALELFANSFLWPDPAQEPAFAAVLSAAKARLVAHFGDALAALNTPELRRQLLALPAEGVEALLEADDFGTDVEDSVLLLLATWVEANGGKTDAAAVERLCRLVRLVQLSPDFATVLLPALACARSTCAAQGAGGAVGAGGGGGGGGAGWFPITCAEAIHLVGCCTTGGKYAPKPKRRRMLQAAAAVCDLGAPWFSTRPRRQCLTAAAAAGGGGAGRCQQQQPASAYEWSWSVGQGELEEELRGLQPGGAINVAGALDSGLAAVSARGFEWGPYVGYDHGSDAAGLYLWCSLPAAYCLDGDSLGGPLAALAQIGARLEVEVEADRLRARSGSGPGSRDARPCAAVSYSFDASRYLNVGGGWGSHDALPLRQAAPAPAGAAAGGGAGAGATEGGASKRSKFTNVLSVYT</sequence>
<gene>
    <name evidence="1" type="ORF">GPECTOR_5g73</name>
</gene>
<comment type="caution">
    <text evidence="1">The sequence shown here is derived from an EMBL/GenBank/DDBJ whole genome shotgun (WGS) entry which is preliminary data.</text>
</comment>